<dbReference type="AlphaFoldDB" id="A0A1B7YKW0"/>
<dbReference type="Proteomes" id="UP000092177">
    <property type="component" value="Chromosome 3"/>
</dbReference>
<sequence length="70" mass="7815">MHAKARIAVTARLLMNDNDQLAVFGVALRRKVSRGTRPSSAMSAFRRVPSVLPTSPRCHEASRTKAWILR</sequence>
<reference evidence="2" key="1">
    <citation type="journal article" date="2017" name="BMC Genomics">
        <title>Gapless genome assembly of Colletotrichum higginsianum reveals chromosome structure and association of transposable elements with secondary metabolite gene clusters.</title>
        <authorList>
            <person name="Dallery J.-F."/>
            <person name="Lapalu N."/>
            <person name="Zampounis A."/>
            <person name="Pigne S."/>
            <person name="Luyten I."/>
            <person name="Amselem J."/>
            <person name="Wittenberg A.H.J."/>
            <person name="Zhou S."/>
            <person name="de Queiroz M.V."/>
            <person name="Robin G.P."/>
            <person name="Auger A."/>
            <person name="Hainaut M."/>
            <person name="Henrissat B."/>
            <person name="Kim K.-T."/>
            <person name="Lee Y.-H."/>
            <person name="Lespinet O."/>
            <person name="Schwartz D.C."/>
            <person name="Thon M.R."/>
            <person name="O'Connell R.J."/>
        </authorList>
    </citation>
    <scope>NUCLEOTIDE SEQUENCE [LARGE SCALE GENOMIC DNA]</scope>
    <source>
        <strain evidence="2">IMI 349063</strain>
    </source>
</reference>
<keyword evidence="2" id="KW-1185">Reference proteome</keyword>
<organism evidence="1 2">
    <name type="scientific">Colletotrichum higginsianum (strain IMI 349063)</name>
    <name type="common">Crucifer anthracnose fungus</name>
    <dbReference type="NCBI Taxonomy" id="759273"/>
    <lineage>
        <taxon>Eukaryota</taxon>
        <taxon>Fungi</taxon>
        <taxon>Dikarya</taxon>
        <taxon>Ascomycota</taxon>
        <taxon>Pezizomycotina</taxon>
        <taxon>Sordariomycetes</taxon>
        <taxon>Hypocreomycetidae</taxon>
        <taxon>Glomerellales</taxon>
        <taxon>Glomerellaceae</taxon>
        <taxon>Colletotrichum</taxon>
        <taxon>Colletotrichum destructivum species complex</taxon>
    </lineage>
</organism>
<dbReference type="VEuPathDB" id="FungiDB:CH63R_04962"/>
<evidence type="ECO:0000313" key="1">
    <source>
        <dbReference type="EMBL" id="OBR12666.1"/>
    </source>
</evidence>
<evidence type="ECO:0000313" key="2">
    <source>
        <dbReference type="Proteomes" id="UP000092177"/>
    </source>
</evidence>
<dbReference type="KEGG" id="chig:CH63R_04962"/>
<dbReference type="GeneID" id="28864044"/>
<protein>
    <submittedName>
        <fullName evidence="1">Uncharacterized protein</fullName>
    </submittedName>
</protein>
<dbReference type="RefSeq" id="XP_018161183.1">
    <property type="nucleotide sequence ID" value="XM_018299937.1"/>
</dbReference>
<proteinExistence type="predicted"/>
<gene>
    <name evidence="1" type="ORF">CH63R_04962</name>
</gene>
<comment type="caution">
    <text evidence="1">The sequence shown here is derived from an EMBL/GenBank/DDBJ whole genome shotgun (WGS) entry which is preliminary data.</text>
</comment>
<dbReference type="EMBL" id="LTAN01000003">
    <property type="protein sequence ID" value="OBR12666.1"/>
    <property type="molecule type" value="Genomic_DNA"/>
</dbReference>
<name>A0A1B7YKW0_COLHI</name>
<accession>A0A1B7YKW0</accession>